<feature type="domain" description="CRISPR associated protein Cas6 C-terminal" evidence="1">
    <location>
        <begin position="102"/>
        <end position="223"/>
    </location>
</feature>
<dbReference type="Proteomes" id="UP000618931">
    <property type="component" value="Unassembled WGS sequence"/>
</dbReference>
<evidence type="ECO:0000313" key="3">
    <source>
        <dbReference type="Proteomes" id="UP000618931"/>
    </source>
</evidence>
<comment type="caution">
    <text evidence="2">The sequence shown here is derived from an EMBL/GenBank/DDBJ whole genome shotgun (WGS) entry which is preliminary data.</text>
</comment>
<evidence type="ECO:0000313" key="2">
    <source>
        <dbReference type="EMBL" id="MBF9222192.1"/>
    </source>
</evidence>
<dbReference type="InterPro" id="IPR049435">
    <property type="entry name" value="Cas_Cas6_C"/>
</dbReference>
<dbReference type="RefSeq" id="WP_196293639.1">
    <property type="nucleotide sequence ID" value="NZ_JADQDM010000006.1"/>
</dbReference>
<protein>
    <submittedName>
        <fullName evidence="2">CRISPR-associated endoribonuclease Cas6</fullName>
    </submittedName>
</protein>
<dbReference type="Pfam" id="PF01881">
    <property type="entry name" value="Cas_Cas6_C"/>
    <property type="match status" value="1"/>
</dbReference>
<evidence type="ECO:0000259" key="1">
    <source>
        <dbReference type="Pfam" id="PF01881"/>
    </source>
</evidence>
<dbReference type="CDD" id="cd21140">
    <property type="entry name" value="Cas6_I-like"/>
    <property type="match status" value="1"/>
</dbReference>
<dbReference type="EMBL" id="JADQDM010000006">
    <property type="protein sequence ID" value="MBF9222192.1"/>
    <property type="molecule type" value="Genomic_DNA"/>
</dbReference>
<reference evidence="2 3" key="1">
    <citation type="submission" date="2020-11" db="EMBL/GenBank/DDBJ databases">
        <authorList>
            <person name="Kim M.K."/>
        </authorList>
    </citation>
    <scope>NUCLEOTIDE SEQUENCE [LARGE SCALE GENOMIC DNA]</scope>
    <source>
        <strain evidence="2 3">BT662</strain>
    </source>
</reference>
<accession>A0ABS0I5H3</accession>
<name>A0ABS0I5H3_9BACT</name>
<dbReference type="Gene3D" id="3.30.70.1900">
    <property type="match status" value="1"/>
</dbReference>
<gene>
    <name evidence="2" type="ORF">I2H31_13875</name>
</gene>
<sequence length="225" mass="24515">MRLHLYLESPERVPFDYLPTLVGAFNRWAGHDARRHDGLSLYSLAWLRGGQAGRGGIHFREGASWFISAPDSDLIHQLVSGVVREPDLGLGLRVRDVRMQRAPEFTAGEQPFRVASPVFIKHLPPGAQLGAPADHLLPGHPLADELLTATLRRKLRQAGLDDTAAAVRFDPAHLATAKTKLFRYKQVQCRGSICPVLVSGSAEQIQFAWEVGVGDSTGIGCGALV</sequence>
<organism evidence="2 3">
    <name type="scientific">Hymenobacter ruricola</name>
    <dbReference type="NCBI Taxonomy" id="2791023"/>
    <lineage>
        <taxon>Bacteria</taxon>
        <taxon>Pseudomonadati</taxon>
        <taxon>Bacteroidota</taxon>
        <taxon>Cytophagia</taxon>
        <taxon>Cytophagales</taxon>
        <taxon>Hymenobacteraceae</taxon>
        <taxon>Hymenobacter</taxon>
    </lineage>
</organism>
<proteinExistence type="predicted"/>
<keyword evidence="3" id="KW-1185">Reference proteome</keyword>